<feature type="domain" description="Adenoviral fibre protein knob" evidence="12">
    <location>
        <begin position="236"/>
        <end position="376"/>
    </location>
</feature>
<comment type="similarity">
    <text evidence="3">Belongs to the adenoviridae fiber family.</text>
</comment>
<organism evidence="13 14">
    <name type="scientific">Simian mastadenovirus C</name>
    <dbReference type="NCBI Taxonomy" id="1962300"/>
    <lineage>
        <taxon>Viruses</taxon>
        <taxon>Varidnaviria</taxon>
        <taxon>Bamfordvirae</taxon>
        <taxon>Preplasmiviricota</taxon>
        <taxon>Polisuviricotina</taxon>
        <taxon>Pharingeaviricetes</taxon>
        <taxon>Rowavirales</taxon>
        <taxon>Adenoviridae</taxon>
        <taxon>Mastadenovirus</taxon>
        <taxon>Mastadenovirus cynocephali</taxon>
    </lineage>
</organism>
<keyword evidence="8" id="KW-0946">Virion</keyword>
<proteinExistence type="inferred from homology"/>
<evidence type="ECO:0000256" key="2">
    <source>
        <dbReference type="ARBA" id="ARBA00004328"/>
    </source>
</evidence>
<reference evidence="13 14" key="1">
    <citation type="journal article" date="2013" name="MBio">
        <title>A novel adenovirus species associated with an acute respiratory outbreak in a baboon colony and evidence of coincident human infection.</title>
        <authorList>
            <person name="Chiu C.Y."/>
            <person name="Yagi S."/>
            <person name="Lu X."/>
            <person name="Yu G."/>
            <person name="Chen E.C."/>
            <person name="Liu M."/>
            <person name="Dick E.J.Jr."/>
            <person name="Carey K.D."/>
            <person name="Erdman D.D."/>
            <person name="Leland M.M."/>
            <person name="Patterson J.L."/>
        </authorList>
    </citation>
    <scope>NUCLEOTIDE SEQUENCE [LARGE SCALE GENOMIC DNA]</scope>
    <source>
        <strain evidence="13">BaAdV-3</strain>
    </source>
</reference>
<evidence type="ECO:0000256" key="1">
    <source>
        <dbReference type="ARBA" id="ARBA00004147"/>
    </source>
</evidence>
<evidence type="ECO:0000256" key="6">
    <source>
        <dbReference type="ARBA" id="ARBA00022581"/>
    </source>
</evidence>
<keyword evidence="10" id="KW-1233">Viral attachment to host adhesion receptor</keyword>
<evidence type="ECO:0000256" key="8">
    <source>
        <dbReference type="ARBA" id="ARBA00022844"/>
    </source>
</evidence>
<evidence type="ECO:0000313" key="13">
    <source>
        <dbReference type="EMBL" id="AGK27188.1"/>
    </source>
</evidence>
<dbReference type="Proteomes" id="UP000147978">
    <property type="component" value="Segment"/>
</dbReference>
<dbReference type="Gene3D" id="2.60.90.10">
    <property type="entry name" value="Adenovirus pIV-related, attachment domain"/>
    <property type="match status" value="1"/>
</dbReference>
<keyword evidence="9" id="KW-0426">Late protein</keyword>
<dbReference type="InterPro" id="IPR000978">
    <property type="entry name" value="Adeno_fibre_knob"/>
</dbReference>
<keyword evidence="11" id="KW-1160">Virus entry into host cell</keyword>
<dbReference type="EMBL" id="KC693023">
    <property type="protein sequence ID" value="AGK27188.1"/>
    <property type="molecule type" value="Genomic_DNA"/>
</dbReference>
<dbReference type="InterPro" id="IPR008982">
    <property type="entry name" value="Adenovirus_pIV-like_att"/>
</dbReference>
<evidence type="ECO:0000256" key="3">
    <source>
        <dbReference type="ARBA" id="ARBA00006685"/>
    </source>
</evidence>
<sequence length="377" mass="40288">MKRTRIDEDFNPVYPYDSTVTPTIPFIAPPFVSANGLQENPPGILSLNYADPLTTNNGKLSMKLGSNLSLNSNGALTCSTPVTEPLTNNGTLGLAFSPPLNTTSARLGISLLPPITVTSNALSLSLGNGLTTSNSSLTVKTTGAINFNSQGYLQLRTAGGMRIDNSNTLILDVDYPFDAANQLRLRLGKGMYLENGRDLSVKLGNGLSFDSSGRIAASATARSRTMDHPSSISTWPQPLQANCTVFEPLDATLGLELIKIGSHVLGAVTLKGVKGQLCNMQTNTVTIKLTFNANGHLLKCPLVSSYWQSETVEFMPNRIIYPPQSAAAELSPNSQPHAFSVAYNTEPSGFSFLFNWSAVVGQPFNAPAAMFCYVAEQ</sequence>
<comment type="subcellular location">
    <subcellularLocation>
        <location evidence="1">Host nucleus</location>
    </subcellularLocation>
    <subcellularLocation>
        <location evidence="2">Virion</location>
    </subcellularLocation>
</comment>
<name>M9Z2Q1_9ADEN</name>
<evidence type="ECO:0000259" key="12">
    <source>
        <dbReference type="Pfam" id="PF00541"/>
    </source>
</evidence>
<dbReference type="PRINTS" id="PR00307">
    <property type="entry name" value="ADENOVSFIBRE"/>
</dbReference>
<dbReference type="InterPro" id="IPR000931">
    <property type="entry name" value="Adeno_fibre"/>
</dbReference>
<keyword evidence="7" id="KW-1161">Viral attachment to host cell</keyword>
<dbReference type="SUPFAM" id="SSF51225">
    <property type="entry name" value="Fibre shaft of virus attachment proteins"/>
    <property type="match status" value="3"/>
</dbReference>
<evidence type="ECO:0000256" key="11">
    <source>
        <dbReference type="ARBA" id="ARBA00023296"/>
    </source>
</evidence>
<dbReference type="Pfam" id="PF00541">
    <property type="entry name" value="Adeno_knob"/>
    <property type="match status" value="1"/>
</dbReference>
<keyword evidence="6" id="KW-0945">Host-virus interaction</keyword>
<evidence type="ECO:0000256" key="5">
    <source>
        <dbReference type="ARBA" id="ARBA00022562"/>
    </source>
</evidence>
<keyword evidence="4" id="KW-0167">Capsid protein</keyword>
<keyword evidence="5" id="KW-1048">Host nucleus</keyword>
<dbReference type="InterPro" id="IPR000939">
    <property type="entry name" value="Adenobir_fibre_prot_rpt/shaft"/>
</dbReference>
<dbReference type="Pfam" id="PF00608">
    <property type="entry name" value="Adeno_shaft"/>
    <property type="match status" value="3"/>
</dbReference>
<dbReference type="Gene3D" id="2.10.25.20">
    <property type="entry name" value="reovirus attachment protein sigma1, domain 1"/>
    <property type="match status" value="2"/>
</dbReference>
<accession>M9Z2Q1</accession>
<dbReference type="GO" id="GO:0042025">
    <property type="term" value="C:host cell nucleus"/>
    <property type="evidence" value="ECO:0007669"/>
    <property type="project" value="UniProtKB-SubCell"/>
</dbReference>
<dbReference type="GO" id="GO:0007155">
    <property type="term" value="P:cell adhesion"/>
    <property type="evidence" value="ECO:0007669"/>
    <property type="project" value="InterPro"/>
</dbReference>
<evidence type="ECO:0000256" key="10">
    <source>
        <dbReference type="ARBA" id="ARBA00023165"/>
    </source>
</evidence>
<dbReference type="GO" id="GO:0019028">
    <property type="term" value="C:viral capsid"/>
    <property type="evidence" value="ECO:0007669"/>
    <property type="project" value="UniProtKB-KW"/>
</dbReference>
<dbReference type="SUPFAM" id="SSF49835">
    <property type="entry name" value="Virus attachment protein globular domain"/>
    <property type="match status" value="1"/>
</dbReference>
<protein>
    <submittedName>
        <fullName evidence="13">IV-1</fullName>
    </submittedName>
</protein>
<dbReference type="GO" id="GO:0046718">
    <property type="term" value="P:symbiont entry into host cell"/>
    <property type="evidence" value="ECO:0007669"/>
    <property type="project" value="UniProtKB-KW"/>
</dbReference>
<evidence type="ECO:0000256" key="4">
    <source>
        <dbReference type="ARBA" id="ARBA00022561"/>
    </source>
</evidence>
<dbReference type="GO" id="GO:0098671">
    <property type="term" value="P:adhesion receptor-mediated virion attachment to host cell"/>
    <property type="evidence" value="ECO:0007669"/>
    <property type="project" value="UniProtKB-KW"/>
</dbReference>
<evidence type="ECO:0000256" key="7">
    <source>
        <dbReference type="ARBA" id="ARBA00022804"/>
    </source>
</evidence>
<dbReference type="Gene3D" id="6.20.10.20">
    <property type="match status" value="1"/>
</dbReference>
<evidence type="ECO:0000313" key="14">
    <source>
        <dbReference type="Proteomes" id="UP000147978"/>
    </source>
</evidence>
<dbReference type="InterPro" id="IPR009013">
    <property type="entry name" value="Attachment_protein_shaft_sf"/>
</dbReference>
<evidence type="ECO:0000256" key="9">
    <source>
        <dbReference type="ARBA" id="ARBA00022921"/>
    </source>
</evidence>